<dbReference type="Gene3D" id="1.10.8.520">
    <property type="entry name" value="ExsD N-terminal domain-like"/>
    <property type="match status" value="1"/>
</dbReference>
<sequence>MRRRTQMKKQHWRRRSLFPDSIVTQRKVTVLQRGARYESASQPSQDLNVVHVNHRQLLSEGVLNDDQLSLLQRLLDRSVVDSLCASQLVKTYLRLGTSIDRFAMRLFLEIGAQLSDSQRVATFEQRLEYINSRLGFRFNLATPKTLILCCYLALTEWIHRQTDQSALHASVKVEQLMNQLDIQKEYWSKLSGEDTSAIFVEQQLALIESQQTQLKAQLNTLNEQQSQVIEFHKALVDKWQPSLSNLKELADYTSTTDMFISDWKTWCSEARLQAPDLNEVWDACDVVYNDLNAVAKVWQWFKDMQIVGDVDHYYFDIQSGQCGQACNHLSQI</sequence>
<reference evidence="2" key="1">
    <citation type="submission" date="2017-09" db="EMBL/GenBank/DDBJ databases">
        <authorList>
            <person name="Ehlers B."/>
            <person name="Leendertz F.H."/>
        </authorList>
    </citation>
    <scope>NUCLEOTIDE SEQUENCE</scope>
    <source>
        <strain evidence="2">MAVP-26</strain>
    </source>
</reference>
<organism evidence="2">
    <name type="scientific">Vibrio parahaemolyticus</name>
    <dbReference type="NCBI Taxonomy" id="670"/>
    <lineage>
        <taxon>Bacteria</taxon>
        <taxon>Pseudomonadati</taxon>
        <taxon>Pseudomonadota</taxon>
        <taxon>Gammaproteobacteria</taxon>
        <taxon>Vibrionales</taxon>
        <taxon>Vibrionaceae</taxon>
        <taxon>Vibrio</taxon>
    </lineage>
</organism>
<dbReference type="AlphaFoldDB" id="A0A249W635"/>
<gene>
    <name evidence="2" type="ORF">YA91_16385</name>
</gene>
<dbReference type="EMBL" id="CP023248">
    <property type="protein sequence ID" value="ASZ52004.1"/>
    <property type="molecule type" value="Genomic_DNA"/>
</dbReference>
<feature type="domain" description="Antiactivator protein ExsD N-terminal" evidence="1">
    <location>
        <begin position="58"/>
        <end position="135"/>
    </location>
</feature>
<accession>A0A249W635</accession>
<proteinExistence type="predicted"/>
<name>A0A249W635_VIBPH</name>
<dbReference type="InterPro" id="IPR043101">
    <property type="entry name" value="ExsD_dom1"/>
</dbReference>
<dbReference type="RefSeq" id="WP_079748695.1">
    <property type="nucleotide sequence ID" value="NZ_CP023248.2"/>
</dbReference>
<dbReference type="InterPro" id="IPR031835">
    <property type="entry name" value="ExsD_N"/>
</dbReference>
<evidence type="ECO:0000259" key="1">
    <source>
        <dbReference type="Pfam" id="PF16806"/>
    </source>
</evidence>
<protein>
    <submittedName>
        <fullName evidence="2">Type III secretion negative regulator (LscZ)</fullName>
    </submittedName>
</protein>
<dbReference type="Pfam" id="PF16806">
    <property type="entry name" value="ExsD"/>
    <property type="match status" value="1"/>
</dbReference>
<evidence type="ECO:0000313" key="2">
    <source>
        <dbReference type="EMBL" id="ASZ52004.1"/>
    </source>
</evidence>